<proteinExistence type="predicted"/>
<organism evidence="2 3">
    <name type="scientific">Parascaris equorum</name>
    <name type="common">Equine roundworm</name>
    <dbReference type="NCBI Taxonomy" id="6256"/>
    <lineage>
        <taxon>Eukaryota</taxon>
        <taxon>Metazoa</taxon>
        <taxon>Ecdysozoa</taxon>
        <taxon>Nematoda</taxon>
        <taxon>Chromadorea</taxon>
        <taxon>Rhabditida</taxon>
        <taxon>Spirurina</taxon>
        <taxon>Ascaridomorpha</taxon>
        <taxon>Ascaridoidea</taxon>
        <taxon>Ascarididae</taxon>
        <taxon>Parascaris</taxon>
    </lineage>
</organism>
<protein>
    <submittedName>
        <fullName evidence="3">PRELI/MSF1 domain-containing protein</fullName>
    </submittedName>
</protein>
<evidence type="ECO:0000313" key="3">
    <source>
        <dbReference type="WBParaSite" id="PEQ_0000082701-mRNA-1"/>
    </source>
</evidence>
<sequence>MVQTYQSPVRVYKYPFEIVMAVIFVGSEITYEYHSEDGAEEVIERKCQLNVEAPYLVKKIAGVDYVYFTQKNALDRRKRTLLIEASNISFANRIVIKENCCYYVSFLFVFTAYSLKCFSRNGLSDSSIETIIYDYLRLKASESLMLENRSSFRD</sequence>
<evidence type="ECO:0000313" key="2">
    <source>
        <dbReference type="Proteomes" id="UP000887564"/>
    </source>
</evidence>
<keyword evidence="2" id="KW-1185">Reference proteome</keyword>
<dbReference type="InterPro" id="IPR006797">
    <property type="entry name" value="PRELI/MSF1_dom"/>
</dbReference>
<feature type="domain" description="PRELI/MSF1" evidence="1">
    <location>
        <begin position="13"/>
        <end position="105"/>
    </location>
</feature>
<dbReference type="AlphaFoldDB" id="A0A914RGH7"/>
<dbReference type="Pfam" id="PF04707">
    <property type="entry name" value="PRELI"/>
    <property type="match status" value="1"/>
</dbReference>
<evidence type="ECO:0000259" key="1">
    <source>
        <dbReference type="Pfam" id="PF04707"/>
    </source>
</evidence>
<name>A0A914RGH7_PAREQ</name>
<accession>A0A914RGH7</accession>
<dbReference type="WBParaSite" id="PEQ_0000082701-mRNA-1">
    <property type="protein sequence ID" value="PEQ_0000082701-mRNA-1"/>
    <property type="gene ID" value="PEQ_0000082701"/>
</dbReference>
<dbReference type="Proteomes" id="UP000887564">
    <property type="component" value="Unplaced"/>
</dbReference>
<reference evidence="3" key="1">
    <citation type="submission" date="2022-11" db="UniProtKB">
        <authorList>
            <consortium name="WormBaseParasite"/>
        </authorList>
    </citation>
    <scope>IDENTIFICATION</scope>
</reference>